<feature type="region of interest" description="Disordered" evidence="6">
    <location>
        <begin position="1"/>
        <end position="51"/>
    </location>
</feature>
<sequence>MSQDGQTTQETDVQPEEDTLAAAREKKEAPEDDASPSCPRASPLDYREKDTQHKGSASMVWAATPGMLFLKNKDSSLHPLDLSWVFGYNSSLAVHSLMDGEDRVLLYISSHTVVIHDILRNRQFHLQGHTNVISCLCVSEDKRWVATADKGPDALIIVWDSYSGVPVRTIFESHSEDGVCAIAISQDAKYLVTISAAAVQEVCVWRWTLPTGKPMCSTELKPEFGYQFSAADPKVVWTEYHTPSTPTLDDSGLQYGAPFLSNQTFKCLVGQFSQSVFHVNNTQALTGTSAGKLVVWDMDSPRTLPEELLAKPHGVTATKVVSLQKESLTVLTVLESCVVTGDVKGQVKFYDGQLRLLTIYSHDKVGPIQSISFSTILRDRPSALPGSSQPFLTRNFILSTSDATMFHVATDGTSFERIMTEAKKAVNAIACHPREPLVAVGSHCGLLKVWDYKQTQYLISRIFTEAGIQCLSYDPEGHFLAAGFTDGSVYILDAISLQSICEEFQFSQGPVTHISFSHDSKYIATADENYSVTVYKRVLQNGSRCWEHLAGLDSHYKPIRSILFGVHSDSNEPRLLSLGEDRQLVEYDLKSSIKDHLVVTHRDRLEQVAVPLCLTWYPQLSTESFFLTANNCYKMKLYNTTTKMCRKTLLGPTYGSPLEKIQILPRTSSADPQQHYLVYITKDKVGLQMLPVDGNPHKSSAFICHPDGASDFAISHDGRYIFTAGGKERTFMKWKVNLHTLNAAAFLGGEDLIPFYNLLDGGREGKFFRLAFNSNLIDMAELEDYFYYVQLCSQGIKTLETRQVSTHIALEEIPSVMRAIGFYPSEEEIEDMINEVKFSKYADTGEEVTKINLDDFIKLFINHRPALGLSMKTIQRAFQVLGYDNKKGDKVIDRGDFLSLLQCRGELFCF</sequence>
<evidence type="ECO:0000256" key="4">
    <source>
        <dbReference type="ARBA" id="ARBA00023273"/>
    </source>
</evidence>
<keyword evidence="3" id="KW-0677">Repeat</keyword>
<dbReference type="InterPro" id="IPR050630">
    <property type="entry name" value="WD_repeat_EMAP"/>
</dbReference>
<feature type="compositionally biased region" description="Polar residues" evidence="6">
    <location>
        <begin position="1"/>
        <end position="12"/>
    </location>
</feature>
<proteinExistence type="predicted"/>
<evidence type="ECO:0000256" key="3">
    <source>
        <dbReference type="ARBA" id="ARBA00022737"/>
    </source>
</evidence>
<reference evidence="7 8" key="1">
    <citation type="submission" date="2017-05" db="EMBL/GenBank/DDBJ databases">
        <title>Genome of assembly of the Bengalese finch, Lonchura striata domestica.</title>
        <authorList>
            <person name="Colquitt B.M."/>
            <person name="Brainard M.S."/>
        </authorList>
    </citation>
    <scope>NUCLEOTIDE SEQUENCE [LARGE SCALE GENOMIC DNA]</scope>
    <source>
        <strain evidence="7">White83orange57</strain>
    </source>
</reference>
<keyword evidence="4" id="KW-0966">Cell projection</keyword>
<dbReference type="GO" id="GO:0036126">
    <property type="term" value="C:sperm flagellum"/>
    <property type="evidence" value="ECO:0007669"/>
    <property type="project" value="TreeGrafter"/>
</dbReference>
<evidence type="ECO:0000313" key="7">
    <source>
        <dbReference type="EMBL" id="OWK54908.1"/>
    </source>
</evidence>
<dbReference type="Gene3D" id="1.10.238.10">
    <property type="entry name" value="EF-hand"/>
    <property type="match status" value="1"/>
</dbReference>
<accession>A0A218UMS3</accession>
<dbReference type="AlphaFoldDB" id="A0A218UMS3"/>
<dbReference type="Pfam" id="PF00400">
    <property type="entry name" value="WD40"/>
    <property type="match status" value="4"/>
</dbReference>
<evidence type="ECO:0000313" key="8">
    <source>
        <dbReference type="Proteomes" id="UP000197619"/>
    </source>
</evidence>
<evidence type="ECO:0000256" key="5">
    <source>
        <dbReference type="ARBA" id="ARBA00040994"/>
    </source>
</evidence>
<dbReference type="SMART" id="SM00320">
    <property type="entry name" value="WD40"/>
    <property type="match status" value="9"/>
</dbReference>
<dbReference type="PANTHER" id="PTHR13720">
    <property type="entry name" value="WD-40 REPEAT PROTEIN"/>
    <property type="match status" value="1"/>
</dbReference>
<evidence type="ECO:0000256" key="6">
    <source>
        <dbReference type="SAM" id="MobiDB-lite"/>
    </source>
</evidence>
<dbReference type="SUPFAM" id="SSF47473">
    <property type="entry name" value="EF-hand"/>
    <property type="match status" value="1"/>
</dbReference>
<name>A0A218UMS3_9PASE</name>
<dbReference type="PANTHER" id="PTHR13720:SF13">
    <property type="entry name" value="CILIA- AND FLAGELLA-ASSOCIATED PROTEIN 251"/>
    <property type="match status" value="1"/>
</dbReference>
<gene>
    <name evidence="7" type="primary">WDR66_0</name>
    <name evidence="7" type="ORF">RLOC_00005694</name>
</gene>
<keyword evidence="2" id="KW-0853">WD repeat</keyword>
<dbReference type="InterPro" id="IPR015943">
    <property type="entry name" value="WD40/YVTN_repeat-like_dom_sf"/>
</dbReference>
<evidence type="ECO:0000256" key="1">
    <source>
        <dbReference type="ARBA" id="ARBA00004138"/>
    </source>
</evidence>
<evidence type="ECO:0000256" key="2">
    <source>
        <dbReference type="ARBA" id="ARBA00022574"/>
    </source>
</evidence>
<comment type="subcellular location">
    <subcellularLocation>
        <location evidence="1">Cell projection</location>
        <location evidence="1">Cilium</location>
    </subcellularLocation>
</comment>
<organism evidence="7 8">
    <name type="scientific">Lonchura striata</name>
    <name type="common">white-rumped munia</name>
    <dbReference type="NCBI Taxonomy" id="40157"/>
    <lineage>
        <taxon>Eukaryota</taxon>
        <taxon>Metazoa</taxon>
        <taxon>Chordata</taxon>
        <taxon>Craniata</taxon>
        <taxon>Vertebrata</taxon>
        <taxon>Euteleostomi</taxon>
        <taxon>Archelosauria</taxon>
        <taxon>Archosauria</taxon>
        <taxon>Dinosauria</taxon>
        <taxon>Saurischia</taxon>
        <taxon>Theropoda</taxon>
        <taxon>Coelurosauria</taxon>
        <taxon>Aves</taxon>
        <taxon>Neognathae</taxon>
        <taxon>Neoaves</taxon>
        <taxon>Telluraves</taxon>
        <taxon>Australaves</taxon>
        <taxon>Passeriformes</taxon>
        <taxon>Passeroidea</taxon>
        <taxon>Estrildidae</taxon>
        <taxon>Estrildinae</taxon>
        <taxon>Lonchura</taxon>
    </lineage>
</organism>
<dbReference type="Proteomes" id="UP000197619">
    <property type="component" value="Unassembled WGS sequence"/>
</dbReference>
<keyword evidence="8" id="KW-1185">Reference proteome</keyword>
<dbReference type="Gene3D" id="2.130.10.10">
    <property type="entry name" value="YVTN repeat-like/Quinoprotein amine dehydrogenase"/>
    <property type="match status" value="2"/>
</dbReference>
<dbReference type="SUPFAM" id="SSF50978">
    <property type="entry name" value="WD40 repeat-like"/>
    <property type="match status" value="2"/>
</dbReference>
<comment type="caution">
    <text evidence="7">The sequence shown here is derived from an EMBL/GenBank/DDBJ whole genome shotgun (WGS) entry which is preliminary data.</text>
</comment>
<dbReference type="InterPro" id="IPR036322">
    <property type="entry name" value="WD40_repeat_dom_sf"/>
</dbReference>
<dbReference type="InterPro" id="IPR011992">
    <property type="entry name" value="EF-hand-dom_pair"/>
</dbReference>
<dbReference type="EMBL" id="MUZQ01000225">
    <property type="protein sequence ID" value="OWK54908.1"/>
    <property type="molecule type" value="Genomic_DNA"/>
</dbReference>
<protein>
    <recommendedName>
        <fullName evidence="5">Cilia- and flagella-associated protein 251</fullName>
    </recommendedName>
</protein>
<dbReference type="InterPro" id="IPR001680">
    <property type="entry name" value="WD40_rpt"/>
</dbReference>